<evidence type="ECO:0000313" key="3">
    <source>
        <dbReference type="Proteomes" id="UP000625711"/>
    </source>
</evidence>
<feature type="compositionally biased region" description="Basic and acidic residues" evidence="1">
    <location>
        <begin position="122"/>
        <end position="138"/>
    </location>
</feature>
<dbReference type="EMBL" id="JAACXV010000254">
    <property type="protein sequence ID" value="KAF7281174.1"/>
    <property type="molecule type" value="Genomic_DNA"/>
</dbReference>
<accession>A0A834MK16</accession>
<dbReference type="Proteomes" id="UP000625711">
    <property type="component" value="Unassembled WGS sequence"/>
</dbReference>
<reference evidence="2" key="1">
    <citation type="submission" date="2020-08" db="EMBL/GenBank/DDBJ databases">
        <title>Genome sequencing and assembly of the red palm weevil Rhynchophorus ferrugineus.</title>
        <authorList>
            <person name="Dias G.B."/>
            <person name="Bergman C.M."/>
            <person name="Manee M."/>
        </authorList>
    </citation>
    <scope>NUCLEOTIDE SEQUENCE</scope>
    <source>
        <strain evidence="2">AA-2017</strain>
        <tissue evidence="2">Whole larva</tissue>
    </source>
</reference>
<protein>
    <submittedName>
        <fullName evidence="2">Uncharacterized protein</fullName>
    </submittedName>
</protein>
<comment type="caution">
    <text evidence="2">The sequence shown here is derived from an EMBL/GenBank/DDBJ whole genome shotgun (WGS) entry which is preliminary data.</text>
</comment>
<proteinExistence type="predicted"/>
<keyword evidence="3" id="KW-1185">Reference proteome</keyword>
<evidence type="ECO:0000256" key="1">
    <source>
        <dbReference type="SAM" id="MobiDB-lite"/>
    </source>
</evidence>
<sequence>MISLPTNITNDEETEWKEAKRELARKTREYLRQNPPSPELIRFIESIRKNNRKKRQDHNNMYAIKDGEVVPLDKIEQELNNADNNLGENFTVVPLLIPIPLENNVTLKHRYTTEDNYEVKTNRYGKVRDDTTSKEEQRSPSTEETVIDSLIEKKLKSTTDAAQLNKVLEDVENLINSQKKGRSPNEGALCNVVGYWDSRASGMNFHIKKTDSGDEITALRSEPAVEDGFMIGEHWNVTAQIPFEQKAQVIISAVSRKDRRILLFVGECRICEGGETITGDWIVSRPSSGCKDQKASHAFFADIMRKNNIETLREDHLKKCTKDEINLSTTDRF</sequence>
<feature type="region of interest" description="Disordered" evidence="1">
    <location>
        <begin position="122"/>
        <end position="145"/>
    </location>
</feature>
<organism evidence="2 3">
    <name type="scientific">Rhynchophorus ferrugineus</name>
    <name type="common">Red palm weevil</name>
    <name type="synonym">Curculio ferrugineus</name>
    <dbReference type="NCBI Taxonomy" id="354439"/>
    <lineage>
        <taxon>Eukaryota</taxon>
        <taxon>Metazoa</taxon>
        <taxon>Ecdysozoa</taxon>
        <taxon>Arthropoda</taxon>
        <taxon>Hexapoda</taxon>
        <taxon>Insecta</taxon>
        <taxon>Pterygota</taxon>
        <taxon>Neoptera</taxon>
        <taxon>Endopterygota</taxon>
        <taxon>Coleoptera</taxon>
        <taxon>Polyphaga</taxon>
        <taxon>Cucujiformia</taxon>
        <taxon>Curculionidae</taxon>
        <taxon>Dryophthorinae</taxon>
        <taxon>Rhynchophorus</taxon>
    </lineage>
</organism>
<evidence type="ECO:0000313" key="2">
    <source>
        <dbReference type="EMBL" id="KAF7281174.1"/>
    </source>
</evidence>
<name>A0A834MK16_RHYFE</name>
<gene>
    <name evidence="2" type="ORF">GWI33_005046</name>
</gene>
<dbReference type="OrthoDB" id="6735462at2759"/>
<dbReference type="AlphaFoldDB" id="A0A834MK16"/>